<gene>
    <name evidence="3" type="ORF">Tci_512173</name>
</gene>
<proteinExistence type="predicted"/>
<evidence type="ECO:0000313" key="3">
    <source>
        <dbReference type="EMBL" id="GEZ40200.1"/>
    </source>
</evidence>
<feature type="region of interest" description="Disordered" evidence="2">
    <location>
        <begin position="227"/>
        <end position="255"/>
    </location>
</feature>
<name>A0A699IEH0_TANCI</name>
<evidence type="ECO:0000256" key="2">
    <source>
        <dbReference type="SAM" id="MobiDB-lite"/>
    </source>
</evidence>
<keyword evidence="1" id="KW-0175">Coiled coil</keyword>
<dbReference type="EMBL" id="BKCJ010274568">
    <property type="protein sequence ID" value="GEZ40200.1"/>
    <property type="molecule type" value="Genomic_DNA"/>
</dbReference>
<feature type="region of interest" description="Disordered" evidence="2">
    <location>
        <begin position="112"/>
        <end position="153"/>
    </location>
</feature>
<reference evidence="3" key="1">
    <citation type="journal article" date="2019" name="Sci. Rep.">
        <title>Draft genome of Tanacetum cinerariifolium, the natural source of mosquito coil.</title>
        <authorList>
            <person name="Yamashiro T."/>
            <person name="Shiraishi A."/>
            <person name="Satake H."/>
            <person name="Nakayama K."/>
        </authorList>
    </citation>
    <scope>NUCLEOTIDE SEQUENCE</scope>
</reference>
<feature type="coiled-coil region" evidence="1">
    <location>
        <begin position="426"/>
        <end position="474"/>
    </location>
</feature>
<evidence type="ECO:0000256" key="1">
    <source>
        <dbReference type="SAM" id="Coils"/>
    </source>
</evidence>
<dbReference type="AlphaFoldDB" id="A0A699IEH0"/>
<sequence>MAALVISVSSDSPDESVGSSFLQVILIGSISIEVSVAPKVAVAVVASHAGVLELDTHSSSHPDPSESSLPPVLVTPMVSLFLHSDDSESDTELPEMHVSFAPHDAILARWRSRVASRPSSPSGSSSPTTSTSEIPTAPILPAPSTNIISPIDAPPRVHRRRAILIRPGQDIPVGRLYHTHPGGPCRALTARKSVRPLLSDRFGSTSRYSEAYHRWRSALLSTMYPLTTSQSSAGDSSSESSAGPSRKRCRSPTTIVTSPIPASGALVPTRVDLLPPHKRFRVSISLEDSIEEESDADVLAAIEAYITAEEAASGIYVEVGLDAGIGIKANVRVVREYEAESGARGTIKMDRAIEPVVADDIDEPASEDYPDMVSADETREVMQMGLDASLQVLYNHMQEILVGRIADIEVGQRRFEADSMITSGERAGLLNRVASLERRNARLRGKLRMESARADRYRQRMSYMESELRQAIEELINQRVEDQVEKYIGGIPDNIQDNVIAIESKRLQDVVRIANNLID</sequence>
<feature type="compositionally biased region" description="Low complexity" evidence="2">
    <location>
        <begin position="113"/>
        <end position="136"/>
    </location>
</feature>
<organism evidence="3">
    <name type="scientific">Tanacetum cinerariifolium</name>
    <name type="common">Dalmatian daisy</name>
    <name type="synonym">Chrysanthemum cinerariifolium</name>
    <dbReference type="NCBI Taxonomy" id="118510"/>
    <lineage>
        <taxon>Eukaryota</taxon>
        <taxon>Viridiplantae</taxon>
        <taxon>Streptophyta</taxon>
        <taxon>Embryophyta</taxon>
        <taxon>Tracheophyta</taxon>
        <taxon>Spermatophyta</taxon>
        <taxon>Magnoliopsida</taxon>
        <taxon>eudicotyledons</taxon>
        <taxon>Gunneridae</taxon>
        <taxon>Pentapetalae</taxon>
        <taxon>asterids</taxon>
        <taxon>campanulids</taxon>
        <taxon>Asterales</taxon>
        <taxon>Asteraceae</taxon>
        <taxon>Asteroideae</taxon>
        <taxon>Anthemideae</taxon>
        <taxon>Anthemidinae</taxon>
        <taxon>Tanacetum</taxon>
    </lineage>
</organism>
<protein>
    <submittedName>
        <fullName evidence="3">Uncharacterized protein</fullName>
    </submittedName>
</protein>
<comment type="caution">
    <text evidence="3">The sequence shown here is derived from an EMBL/GenBank/DDBJ whole genome shotgun (WGS) entry which is preliminary data.</text>
</comment>
<accession>A0A699IEH0</accession>
<feature type="compositionally biased region" description="Low complexity" evidence="2">
    <location>
        <begin position="229"/>
        <end position="244"/>
    </location>
</feature>